<dbReference type="SMART" id="SM00267">
    <property type="entry name" value="GGDEF"/>
    <property type="match status" value="1"/>
</dbReference>
<dbReference type="GO" id="GO:0043709">
    <property type="term" value="P:cell adhesion involved in single-species biofilm formation"/>
    <property type="evidence" value="ECO:0007669"/>
    <property type="project" value="TreeGrafter"/>
</dbReference>
<dbReference type="AlphaFoldDB" id="A0A244CQA4"/>
<evidence type="ECO:0000256" key="1">
    <source>
        <dbReference type="ARBA" id="ARBA00001946"/>
    </source>
</evidence>
<proteinExistence type="predicted"/>
<dbReference type="SUPFAM" id="SSF55073">
    <property type="entry name" value="Nucleotide cyclase"/>
    <property type="match status" value="1"/>
</dbReference>
<dbReference type="RefSeq" id="WP_086744376.1">
    <property type="nucleotide sequence ID" value="NZ_MWPV01000003.1"/>
</dbReference>
<comment type="catalytic activity">
    <reaction evidence="3">
        <text>2 GTP = 3',3'-c-di-GMP + 2 diphosphate</text>
        <dbReference type="Rhea" id="RHEA:24898"/>
        <dbReference type="ChEBI" id="CHEBI:33019"/>
        <dbReference type="ChEBI" id="CHEBI:37565"/>
        <dbReference type="ChEBI" id="CHEBI:58805"/>
        <dbReference type="EC" id="2.7.7.65"/>
    </reaction>
</comment>
<dbReference type="Proteomes" id="UP000194841">
    <property type="component" value="Unassembled WGS sequence"/>
</dbReference>
<dbReference type="InterPro" id="IPR043128">
    <property type="entry name" value="Rev_trsase/Diguanyl_cyclase"/>
</dbReference>
<dbReference type="InterPro" id="IPR050469">
    <property type="entry name" value="Diguanylate_Cyclase"/>
</dbReference>
<evidence type="ECO:0000313" key="6">
    <source>
        <dbReference type="Proteomes" id="UP000194841"/>
    </source>
</evidence>
<gene>
    <name evidence="5" type="ORF">B1199_12125</name>
</gene>
<keyword evidence="6" id="KW-1185">Reference proteome</keyword>
<name>A0A244CQA4_PSEDV</name>
<dbReference type="GO" id="GO:0052621">
    <property type="term" value="F:diguanylate cyclase activity"/>
    <property type="evidence" value="ECO:0007669"/>
    <property type="project" value="UniProtKB-EC"/>
</dbReference>
<dbReference type="InterPro" id="IPR029787">
    <property type="entry name" value="Nucleotide_cyclase"/>
</dbReference>
<dbReference type="NCBIfam" id="TIGR00254">
    <property type="entry name" value="GGDEF"/>
    <property type="match status" value="1"/>
</dbReference>
<dbReference type="PROSITE" id="PS50887">
    <property type="entry name" value="GGDEF"/>
    <property type="match status" value="1"/>
</dbReference>
<dbReference type="OrthoDB" id="9803824at2"/>
<evidence type="ECO:0000256" key="2">
    <source>
        <dbReference type="ARBA" id="ARBA00012528"/>
    </source>
</evidence>
<dbReference type="GO" id="GO:0005886">
    <property type="term" value="C:plasma membrane"/>
    <property type="evidence" value="ECO:0007669"/>
    <property type="project" value="TreeGrafter"/>
</dbReference>
<comment type="cofactor">
    <cofactor evidence="1">
        <name>Mg(2+)</name>
        <dbReference type="ChEBI" id="CHEBI:18420"/>
    </cofactor>
</comment>
<organism evidence="5 6">
    <name type="scientific">Pseudoalteromonas ulvae</name>
    <dbReference type="NCBI Taxonomy" id="107327"/>
    <lineage>
        <taxon>Bacteria</taxon>
        <taxon>Pseudomonadati</taxon>
        <taxon>Pseudomonadota</taxon>
        <taxon>Gammaproteobacteria</taxon>
        <taxon>Alteromonadales</taxon>
        <taxon>Pseudoalteromonadaceae</taxon>
        <taxon>Pseudoalteromonas</taxon>
    </lineage>
</organism>
<dbReference type="GO" id="GO:1902201">
    <property type="term" value="P:negative regulation of bacterial-type flagellum-dependent cell motility"/>
    <property type="evidence" value="ECO:0007669"/>
    <property type="project" value="TreeGrafter"/>
</dbReference>
<comment type="caution">
    <text evidence="5">The sequence shown here is derived from an EMBL/GenBank/DDBJ whole genome shotgun (WGS) entry which is preliminary data.</text>
</comment>
<dbReference type="EC" id="2.7.7.65" evidence="2"/>
<dbReference type="CDD" id="cd01949">
    <property type="entry name" value="GGDEF"/>
    <property type="match status" value="1"/>
</dbReference>
<evidence type="ECO:0000259" key="4">
    <source>
        <dbReference type="PROSITE" id="PS50887"/>
    </source>
</evidence>
<feature type="domain" description="GGDEF" evidence="4">
    <location>
        <begin position="182"/>
        <end position="311"/>
    </location>
</feature>
<evidence type="ECO:0000313" key="5">
    <source>
        <dbReference type="EMBL" id="OUL57794.1"/>
    </source>
</evidence>
<protein>
    <recommendedName>
        <fullName evidence="2">diguanylate cyclase</fullName>
        <ecNumber evidence="2">2.7.7.65</ecNumber>
    </recommendedName>
</protein>
<dbReference type="InterPro" id="IPR000160">
    <property type="entry name" value="GGDEF_dom"/>
</dbReference>
<evidence type="ECO:0000256" key="3">
    <source>
        <dbReference type="ARBA" id="ARBA00034247"/>
    </source>
</evidence>
<reference evidence="5 6" key="1">
    <citation type="submission" date="2017-02" db="EMBL/GenBank/DDBJ databases">
        <title>Pseudoalteromonas ulvae TC14 Genome.</title>
        <authorList>
            <person name="Molmeret M."/>
        </authorList>
    </citation>
    <scope>NUCLEOTIDE SEQUENCE [LARGE SCALE GENOMIC DNA]</scope>
    <source>
        <strain evidence="5">TC14</strain>
    </source>
</reference>
<dbReference type="EMBL" id="MWPV01000003">
    <property type="protein sequence ID" value="OUL57794.1"/>
    <property type="molecule type" value="Genomic_DNA"/>
</dbReference>
<sequence length="330" mass="38142">MTSNSAYPCAHEWIISLTQQEDEKQLDLILITALQTILFGCQLGVYISKFINEGLAPQQIYFGHDAIVLNQEQSLEYLNKVKKSKLHLHETPENSNVAIPVYHFGKVIGFVIAKGAVVGDLAKITVAIHVLNIYANHLYLLYRSQLDPLTELLNRQTFDLKLLEMITEQGYKKRRADYKEQRMWFFAMLDIDFFKSVNDNFGHMIGDEVLLLIARIIKNHFRSEDYIFRYGGEEFAILFQCQQIAFAADMLEKLREKVAQFNFPQVQHVTVSIGFTPLLQFEMVPSLVQKADQALYFSKSNGRDRVSNFTDIDPHTLLKHQYGHQEPELF</sequence>
<dbReference type="PANTHER" id="PTHR45138">
    <property type="entry name" value="REGULATORY COMPONENTS OF SENSORY TRANSDUCTION SYSTEM"/>
    <property type="match status" value="1"/>
</dbReference>
<dbReference type="Gene3D" id="3.30.70.270">
    <property type="match status" value="1"/>
</dbReference>
<dbReference type="FunFam" id="3.30.70.270:FF:000001">
    <property type="entry name" value="Diguanylate cyclase domain protein"/>
    <property type="match status" value="1"/>
</dbReference>
<dbReference type="PANTHER" id="PTHR45138:SF9">
    <property type="entry name" value="DIGUANYLATE CYCLASE DGCM-RELATED"/>
    <property type="match status" value="1"/>
</dbReference>
<accession>A0A244CQA4</accession>
<dbReference type="Pfam" id="PF00990">
    <property type="entry name" value="GGDEF"/>
    <property type="match status" value="1"/>
</dbReference>